<sequence length="135" mass="15108">MSAEHERLRRLDRILKVQRQKRLLEEWRLVHLREEGAAIDRTTAELIASLGTESALHGLFVGAKVNGLRRNDVARRSNADLQAATETRIRSARRSEKGVEKVRGEAAQLSAAEDEASALRSTIEGHLARGRTSFE</sequence>
<evidence type="ECO:0000313" key="2">
    <source>
        <dbReference type="EMBL" id="NDV85724.1"/>
    </source>
</evidence>
<evidence type="ECO:0000256" key="1">
    <source>
        <dbReference type="SAM" id="MobiDB-lite"/>
    </source>
</evidence>
<organism evidence="2 3">
    <name type="scientific">Aurantimonas aggregata</name>
    <dbReference type="NCBI Taxonomy" id="2047720"/>
    <lineage>
        <taxon>Bacteria</taxon>
        <taxon>Pseudomonadati</taxon>
        <taxon>Pseudomonadota</taxon>
        <taxon>Alphaproteobacteria</taxon>
        <taxon>Hyphomicrobiales</taxon>
        <taxon>Aurantimonadaceae</taxon>
        <taxon>Aurantimonas</taxon>
    </lineage>
</organism>
<dbReference type="Proteomes" id="UP000476332">
    <property type="component" value="Unassembled WGS sequence"/>
</dbReference>
<feature type="compositionally biased region" description="Basic and acidic residues" evidence="1">
    <location>
        <begin position="87"/>
        <end position="104"/>
    </location>
</feature>
<protein>
    <submittedName>
        <fullName evidence="2">Uncharacterized protein</fullName>
    </submittedName>
</protein>
<gene>
    <name evidence="2" type="ORF">GTW51_03310</name>
</gene>
<dbReference type="EMBL" id="JAAAMJ010000001">
    <property type="protein sequence ID" value="NDV85724.1"/>
    <property type="molecule type" value="Genomic_DNA"/>
</dbReference>
<dbReference type="RefSeq" id="WP_163042425.1">
    <property type="nucleotide sequence ID" value="NZ_JAAAMJ010000001.1"/>
</dbReference>
<accession>A0A6L9MD05</accession>
<dbReference type="AlphaFoldDB" id="A0A6L9MD05"/>
<name>A0A6L9MD05_9HYPH</name>
<comment type="caution">
    <text evidence="2">The sequence shown here is derived from an EMBL/GenBank/DDBJ whole genome shotgun (WGS) entry which is preliminary data.</text>
</comment>
<proteinExistence type="predicted"/>
<keyword evidence="3" id="KW-1185">Reference proteome</keyword>
<feature type="region of interest" description="Disordered" evidence="1">
    <location>
        <begin position="82"/>
        <end position="116"/>
    </location>
</feature>
<evidence type="ECO:0000313" key="3">
    <source>
        <dbReference type="Proteomes" id="UP000476332"/>
    </source>
</evidence>
<reference evidence="2 3" key="1">
    <citation type="submission" date="2020-01" db="EMBL/GenBank/DDBJ databases">
        <title>Genomes of bacteria type strains.</title>
        <authorList>
            <person name="Chen J."/>
            <person name="Zhu S."/>
            <person name="Chen J."/>
        </authorList>
    </citation>
    <scope>NUCLEOTIDE SEQUENCE [LARGE SCALE GENOMIC DNA]</scope>
    <source>
        <strain evidence="2 3">KCTC 52919</strain>
    </source>
</reference>